<feature type="compositionally biased region" description="Basic and acidic residues" evidence="1">
    <location>
        <begin position="402"/>
        <end position="423"/>
    </location>
</feature>
<dbReference type="AlphaFoldDB" id="A0A6A6CEW4"/>
<dbReference type="GeneID" id="54560621"/>
<evidence type="ECO:0000313" key="3">
    <source>
        <dbReference type="Proteomes" id="UP000799537"/>
    </source>
</evidence>
<feature type="compositionally biased region" description="Basic and acidic residues" evidence="1">
    <location>
        <begin position="289"/>
        <end position="301"/>
    </location>
</feature>
<feature type="compositionally biased region" description="Acidic residues" evidence="1">
    <location>
        <begin position="224"/>
        <end position="236"/>
    </location>
</feature>
<gene>
    <name evidence="2" type="ORF">M409DRAFT_24695</name>
</gene>
<keyword evidence="3" id="KW-1185">Reference proteome</keyword>
<dbReference type="RefSeq" id="XP_033665679.1">
    <property type="nucleotide sequence ID" value="XM_033807349.1"/>
</dbReference>
<evidence type="ECO:0000256" key="1">
    <source>
        <dbReference type="SAM" id="MobiDB-lite"/>
    </source>
</evidence>
<evidence type="ECO:0000313" key="2">
    <source>
        <dbReference type="EMBL" id="KAF2164790.1"/>
    </source>
</evidence>
<dbReference type="OrthoDB" id="5374569at2759"/>
<proteinExistence type="predicted"/>
<dbReference type="EMBL" id="ML993602">
    <property type="protein sequence ID" value="KAF2164790.1"/>
    <property type="molecule type" value="Genomic_DNA"/>
</dbReference>
<organism evidence="2 3">
    <name type="scientific">Zasmidium cellare ATCC 36951</name>
    <dbReference type="NCBI Taxonomy" id="1080233"/>
    <lineage>
        <taxon>Eukaryota</taxon>
        <taxon>Fungi</taxon>
        <taxon>Dikarya</taxon>
        <taxon>Ascomycota</taxon>
        <taxon>Pezizomycotina</taxon>
        <taxon>Dothideomycetes</taxon>
        <taxon>Dothideomycetidae</taxon>
        <taxon>Mycosphaerellales</taxon>
        <taxon>Mycosphaerellaceae</taxon>
        <taxon>Zasmidium</taxon>
    </lineage>
</organism>
<accession>A0A6A6CEW4</accession>
<feature type="compositionally biased region" description="Polar residues" evidence="1">
    <location>
        <begin position="302"/>
        <end position="313"/>
    </location>
</feature>
<feature type="compositionally biased region" description="Basic and acidic residues" evidence="1">
    <location>
        <begin position="253"/>
        <end position="267"/>
    </location>
</feature>
<feature type="compositionally biased region" description="Basic and acidic residues" evidence="1">
    <location>
        <begin position="143"/>
        <end position="156"/>
    </location>
</feature>
<sequence>MPRKLPWLDGASKKETRKSTPAPRAPKKRSSSTDRLVNSDLEDLDPAPRNERPKKRRQREPSSSPPPMIAPEISYMREGLTADDIYVMVEDEFYSTAQLFTAPLHRAAYDRLKRLHRSRGAEALANIERGTDQNTKVGTALRRKMEAKERRGKAVEEESDDDDEYMAVPELAGLMTSSQMIGERRVEGVAKARSNTRAAAGFLQSPHKGSKTKDVFANKNLASAEEDESTDEDDLDAGTTKSRAYEDMDTSLDEPRLSIEKPQEAKSKTHGFFKQFANKPDPPAARPAEPSKKSDPPRHDNTSPSRESSSTPAVNGGPRRGGGGKGSRMAEMLAKRKQQSTQVSDPPLVAVQETPVKTKTKTKKPEPASTPRPKGNSLTSSSIKAEESKSPDYLTQRKIKREKKEAEEKSRKTQRDDIPTFLF</sequence>
<dbReference type="Proteomes" id="UP000799537">
    <property type="component" value="Unassembled WGS sequence"/>
</dbReference>
<feature type="region of interest" description="Disordered" evidence="1">
    <location>
        <begin position="185"/>
        <end position="423"/>
    </location>
</feature>
<reference evidence="2" key="1">
    <citation type="journal article" date="2020" name="Stud. Mycol.">
        <title>101 Dothideomycetes genomes: a test case for predicting lifestyles and emergence of pathogens.</title>
        <authorList>
            <person name="Haridas S."/>
            <person name="Albert R."/>
            <person name="Binder M."/>
            <person name="Bloem J."/>
            <person name="Labutti K."/>
            <person name="Salamov A."/>
            <person name="Andreopoulos B."/>
            <person name="Baker S."/>
            <person name="Barry K."/>
            <person name="Bills G."/>
            <person name="Bluhm B."/>
            <person name="Cannon C."/>
            <person name="Castanera R."/>
            <person name="Culley D."/>
            <person name="Daum C."/>
            <person name="Ezra D."/>
            <person name="Gonzalez J."/>
            <person name="Henrissat B."/>
            <person name="Kuo A."/>
            <person name="Liang C."/>
            <person name="Lipzen A."/>
            <person name="Lutzoni F."/>
            <person name="Magnuson J."/>
            <person name="Mondo S."/>
            <person name="Nolan M."/>
            <person name="Ohm R."/>
            <person name="Pangilinan J."/>
            <person name="Park H.-J."/>
            <person name="Ramirez L."/>
            <person name="Alfaro M."/>
            <person name="Sun H."/>
            <person name="Tritt A."/>
            <person name="Yoshinaga Y."/>
            <person name="Zwiers L.-H."/>
            <person name="Turgeon B."/>
            <person name="Goodwin S."/>
            <person name="Spatafora J."/>
            <person name="Crous P."/>
            <person name="Grigoriev I."/>
        </authorList>
    </citation>
    <scope>NUCLEOTIDE SEQUENCE</scope>
    <source>
        <strain evidence="2">ATCC 36951</strain>
    </source>
</reference>
<feature type="region of interest" description="Disordered" evidence="1">
    <location>
        <begin position="1"/>
        <end position="74"/>
    </location>
</feature>
<protein>
    <submittedName>
        <fullName evidence="2">Uncharacterized protein</fullName>
    </submittedName>
</protein>
<name>A0A6A6CEW4_ZASCE</name>
<feature type="region of interest" description="Disordered" evidence="1">
    <location>
        <begin position="143"/>
        <end position="163"/>
    </location>
</feature>